<evidence type="ECO:0000313" key="4">
    <source>
        <dbReference type="Proteomes" id="UP000268652"/>
    </source>
</evidence>
<evidence type="ECO:0000313" key="3">
    <source>
        <dbReference type="EMBL" id="RKN15132.1"/>
    </source>
</evidence>
<dbReference type="EMBL" id="RBDY01000035">
    <property type="protein sequence ID" value="RKN15132.1"/>
    <property type="molecule type" value="Genomic_DNA"/>
</dbReference>
<dbReference type="Proteomes" id="UP000268652">
    <property type="component" value="Unassembled WGS sequence"/>
</dbReference>
<dbReference type="EMBL" id="RBDX01000017">
    <property type="protein sequence ID" value="RKN07072.1"/>
    <property type="molecule type" value="Genomic_DNA"/>
</dbReference>
<dbReference type="Proteomes" id="UP000275024">
    <property type="component" value="Unassembled WGS sequence"/>
</dbReference>
<dbReference type="AlphaFoldDB" id="A0A3A9W2U9"/>
<evidence type="ECO:0000256" key="1">
    <source>
        <dbReference type="SAM" id="MobiDB-lite"/>
    </source>
</evidence>
<feature type="region of interest" description="Disordered" evidence="1">
    <location>
        <begin position="57"/>
        <end position="77"/>
    </location>
</feature>
<proteinExistence type="predicted"/>
<keyword evidence="4" id="KW-1185">Reference proteome</keyword>
<sequence>MSESGCRVRAAFTDDTVTVYQAYPPAIGVPTARDAWRRALRNAPARVQWDPERDLRLAAGPRDPRPSTTGLDLDHGVMGGWGCGHDPTL</sequence>
<name>A0A3A9W2U9_9ACTN</name>
<gene>
    <name evidence="3" type="ORF">D7318_28380</name>
    <name evidence="2" type="ORF">D7319_20510</name>
</gene>
<evidence type="ECO:0000313" key="5">
    <source>
        <dbReference type="Proteomes" id="UP000275024"/>
    </source>
</evidence>
<organism evidence="2 5">
    <name type="scientific">Streptomyces radicis</name>
    <dbReference type="NCBI Taxonomy" id="1750517"/>
    <lineage>
        <taxon>Bacteria</taxon>
        <taxon>Bacillati</taxon>
        <taxon>Actinomycetota</taxon>
        <taxon>Actinomycetes</taxon>
        <taxon>Kitasatosporales</taxon>
        <taxon>Streptomycetaceae</taxon>
        <taxon>Streptomyces</taxon>
    </lineage>
</organism>
<reference evidence="4 5" key="1">
    <citation type="submission" date="2018-09" db="EMBL/GenBank/DDBJ databases">
        <title>Streptomyces sp. nov. DS1-2, an endophytic actinomycete isolated from roots of Dendrobium scabrilingue.</title>
        <authorList>
            <person name="Kuncharoen N."/>
            <person name="Kudo T."/>
            <person name="Ohkuma M."/>
            <person name="Yuki M."/>
            <person name="Tanasupawat S."/>
        </authorList>
    </citation>
    <scope>NUCLEOTIDE SEQUENCE [LARGE SCALE GENOMIC DNA]</scope>
    <source>
        <strain evidence="2 5">AZ1-7</strain>
        <strain evidence="3 4">DS1-2</strain>
    </source>
</reference>
<accession>A0A3A9W2U9</accession>
<comment type="caution">
    <text evidence="2">The sequence shown here is derived from an EMBL/GenBank/DDBJ whole genome shotgun (WGS) entry which is preliminary data.</text>
</comment>
<protein>
    <recommendedName>
        <fullName evidence="6">DUF4291 domain-containing protein</fullName>
    </recommendedName>
</protein>
<evidence type="ECO:0008006" key="6">
    <source>
        <dbReference type="Google" id="ProtNLM"/>
    </source>
</evidence>
<evidence type="ECO:0000313" key="2">
    <source>
        <dbReference type="EMBL" id="RKN07072.1"/>
    </source>
</evidence>